<evidence type="ECO:0000256" key="8">
    <source>
        <dbReference type="ARBA" id="ARBA00023004"/>
    </source>
</evidence>
<dbReference type="OrthoDB" id="9775095at2"/>
<dbReference type="InterPro" id="IPR039426">
    <property type="entry name" value="TonB-dep_rcpt-like"/>
</dbReference>
<sequence>MYKTKLPILTAVLLFSSLIALAQQSAVIKGKVTISSGKAASQISITLKGKGIATMTDEKGEFVIKHVKAGTHTIKASAIGIRSTEKNISVNAGETQTIDFVLAENDEALQEVKIAAIKNKYKVSLPSATLRLNEPLLEAPQNIQIVSEQVLKDQQITSMSDGVIRNVSGAIRTQHWADMYANIKMRGSQIQAFRNGFNVVNSFWGPLTEDMSFVDHIEFVKGPAGFMLGSGDPSGLYNVVTKKPTGINKGEVSFTTGSYGLYRTTVDFDRKLTEDGKLLFRLNASGQNKKSHRDFEYNDRYSIAPVLSYQTGNTKFTAEYTLQRAKTSQVGSSYVFGVNGYGSLPVNLSQSDPLIPPTIINDQSITLNVQHRFDEHWKLTAQGAYYNYNMSGNSGWPSKINADGTIIRNIGIWDATSSMKLAQVFLNGNFNTGAVQHRILAGFDAGDKKYAADWNSSVNLDSDASPFNSEHPVYGTNPAAYTAFDIRRLTPLKERAIDAGGLIGSKYHSFYLQEELGFFNNKLRLTLAGRFTNIKEYSWGKSAEDPNKANQFSPRFGLSYSIDNNTSLYAVYDKAFIPQSGILRDGGKIKPVTGVNTEFGLKRDWLDGKVNTTLSFYRIVKQNELTGDPTDPKKIYSVVLGEKRVQGIEFDLRGEIVRGLQLIANYAYTDGKVTKANPDVESIKVGDVVPGFAKHTANSWLTYTVQNGLLQGAGISTGFSWQIDRVPGSWSRSDDKPLPNYFRLDGGLFWSKGNIKITGNVFNILNKYLYDGEIYNFGTVTAYAWQTEPLRNYRVGIAYKF</sequence>
<dbReference type="Pfam" id="PF00593">
    <property type="entry name" value="TonB_dep_Rec_b-barrel"/>
    <property type="match status" value="1"/>
</dbReference>
<dbReference type="InterPro" id="IPR012910">
    <property type="entry name" value="Plug_dom"/>
</dbReference>
<evidence type="ECO:0000256" key="9">
    <source>
        <dbReference type="ARBA" id="ARBA00023065"/>
    </source>
</evidence>
<dbReference type="InterPro" id="IPR010105">
    <property type="entry name" value="TonB_sidphr_rcpt"/>
</dbReference>
<feature type="chain" id="PRO_5002222151" evidence="16">
    <location>
        <begin position="23"/>
        <end position="801"/>
    </location>
</feature>
<keyword evidence="7 16" id="KW-0732">Signal</keyword>
<keyword evidence="5" id="KW-0410">Iron transport</keyword>
<dbReference type="InterPro" id="IPR000531">
    <property type="entry name" value="Beta-barrel_TonB"/>
</dbReference>
<dbReference type="Pfam" id="PF13715">
    <property type="entry name" value="CarbopepD_reg_2"/>
    <property type="match status" value="1"/>
</dbReference>
<evidence type="ECO:0000256" key="16">
    <source>
        <dbReference type="SAM" id="SignalP"/>
    </source>
</evidence>
<comment type="similarity">
    <text evidence="2 14 15">Belongs to the TonB-dependent receptor family.</text>
</comment>
<evidence type="ECO:0000256" key="1">
    <source>
        <dbReference type="ARBA" id="ARBA00004571"/>
    </source>
</evidence>
<dbReference type="Gene3D" id="2.40.170.20">
    <property type="entry name" value="TonB-dependent receptor, beta-barrel domain"/>
    <property type="match status" value="1"/>
</dbReference>
<evidence type="ECO:0000313" key="20">
    <source>
        <dbReference type="Proteomes" id="UP000032049"/>
    </source>
</evidence>
<evidence type="ECO:0000256" key="7">
    <source>
        <dbReference type="ARBA" id="ARBA00022729"/>
    </source>
</evidence>
<keyword evidence="6 14" id="KW-0812">Transmembrane</keyword>
<dbReference type="NCBIfam" id="TIGR01783">
    <property type="entry name" value="TonB-siderophor"/>
    <property type="match status" value="1"/>
</dbReference>
<dbReference type="GO" id="GO:0038023">
    <property type="term" value="F:signaling receptor activity"/>
    <property type="evidence" value="ECO:0007669"/>
    <property type="project" value="InterPro"/>
</dbReference>
<evidence type="ECO:0000256" key="15">
    <source>
        <dbReference type="RuleBase" id="RU003357"/>
    </source>
</evidence>
<dbReference type="GO" id="GO:0015891">
    <property type="term" value="P:siderophore transport"/>
    <property type="evidence" value="ECO:0007669"/>
    <property type="project" value="InterPro"/>
</dbReference>
<feature type="domain" description="TonB-dependent receptor-like beta-barrel" evidence="17">
    <location>
        <begin position="339"/>
        <end position="764"/>
    </location>
</feature>
<keyword evidence="11 14" id="KW-0472">Membrane</keyword>
<dbReference type="Gene3D" id="2.60.40.1120">
    <property type="entry name" value="Carboxypeptidase-like, regulatory domain"/>
    <property type="match status" value="1"/>
</dbReference>
<evidence type="ECO:0000256" key="3">
    <source>
        <dbReference type="ARBA" id="ARBA00022448"/>
    </source>
</evidence>
<keyword evidence="4 14" id="KW-1134">Transmembrane beta strand</keyword>
<feature type="domain" description="TonB-dependent receptor plug" evidence="18">
    <location>
        <begin position="136"/>
        <end position="235"/>
    </location>
</feature>
<evidence type="ECO:0000256" key="11">
    <source>
        <dbReference type="ARBA" id="ARBA00023136"/>
    </source>
</evidence>
<dbReference type="AlphaFoldDB" id="A0A0D0FVM0"/>
<evidence type="ECO:0000256" key="13">
    <source>
        <dbReference type="ARBA" id="ARBA00023237"/>
    </source>
</evidence>
<dbReference type="PANTHER" id="PTHR32552">
    <property type="entry name" value="FERRICHROME IRON RECEPTOR-RELATED"/>
    <property type="match status" value="1"/>
</dbReference>
<dbReference type="CDD" id="cd01347">
    <property type="entry name" value="ligand_gated_channel"/>
    <property type="match status" value="1"/>
</dbReference>
<dbReference type="InterPro" id="IPR037066">
    <property type="entry name" value="Plug_dom_sf"/>
</dbReference>
<dbReference type="GO" id="GO:0009279">
    <property type="term" value="C:cell outer membrane"/>
    <property type="evidence" value="ECO:0007669"/>
    <property type="project" value="UniProtKB-SubCell"/>
</dbReference>
<dbReference type="InterPro" id="IPR036942">
    <property type="entry name" value="Beta-barrel_TonB_sf"/>
</dbReference>
<evidence type="ECO:0000256" key="10">
    <source>
        <dbReference type="ARBA" id="ARBA00023077"/>
    </source>
</evidence>
<accession>A0A0D0FVM0</accession>
<evidence type="ECO:0000256" key="5">
    <source>
        <dbReference type="ARBA" id="ARBA00022496"/>
    </source>
</evidence>
<dbReference type="STRING" id="1503925.TH53_14835"/>
<comment type="caution">
    <text evidence="19">The sequence shown here is derived from an EMBL/GenBank/DDBJ whole genome shotgun (WGS) entry which is preliminary data.</text>
</comment>
<organism evidence="19 20">
    <name type="scientific">Pedobacter lusitanus</name>
    <dbReference type="NCBI Taxonomy" id="1503925"/>
    <lineage>
        <taxon>Bacteria</taxon>
        <taxon>Pseudomonadati</taxon>
        <taxon>Bacteroidota</taxon>
        <taxon>Sphingobacteriia</taxon>
        <taxon>Sphingobacteriales</taxon>
        <taxon>Sphingobacteriaceae</taxon>
        <taxon>Pedobacter</taxon>
    </lineage>
</organism>
<keyword evidence="10 15" id="KW-0798">TonB box</keyword>
<dbReference type="InterPro" id="IPR013784">
    <property type="entry name" value="Carb-bd-like_fold"/>
</dbReference>
<dbReference type="PANTHER" id="PTHR32552:SF68">
    <property type="entry name" value="FERRICHROME OUTER MEMBRANE TRANSPORTER_PHAGE RECEPTOR"/>
    <property type="match status" value="1"/>
</dbReference>
<dbReference type="SUPFAM" id="SSF56935">
    <property type="entry name" value="Porins"/>
    <property type="match status" value="1"/>
</dbReference>
<dbReference type="GO" id="GO:0015344">
    <property type="term" value="F:siderophore uptake transmembrane transporter activity"/>
    <property type="evidence" value="ECO:0007669"/>
    <property type="project" value="TreeGrafter"/>
</dbReference>
<evidence type="ECO:0000256" key="14">
    <source>
        <dbReference type="PROSITE-ProRule" id="PRU01360"/>
    </source>
</evidence>
<evidence type="ECO:0000256" key="2">
    <source>
        <dbReference type="ARBA" id="ARBA00009810"/>
    </source>
</evidence>
<dbReference type="SUPFAM" id="SSF49452">
    <property type="entry name" value="Starch-binding domain-like"/>
    <property type="match status" value="1"/>
</dbReference>
<dbReference type="EMBL" id="JXRA01000061">
    <property type="protein sequence ID" value="KIO76504.1"/>
    <property type="molecule type" value="Genomic_DNA"/>
</dbReference>
<keyword evidence="13 14" id="KW-0998">Cell outer membrane</keyword>
<evidence type="ECO:0000259" key="17">
    <source>
        <dbReference type="Pfam" id="PF00593"/>
    </source>
</evidence>
<evidence type="ECO:0000256" key="6">
    <source>
        <dbReference type="ARBA" id="ARBA00022692"/>
    </source>
</evidence>
<feature type="signal peptide" evidence="16">
    <location>
        <begin position="1"/>
        <end position="22"/>
    </location>
</feature>
<keyword evidence="3 14" id="KW-0813">Transport</keyword>
<dbReference type="RefSeq" id="WP_041883013.1">
    <property type="nucleotide sequence ID" value="NZ_CP157278.1"/>
</dbReference>
<keyword evidence="20" id="KW-1185">Reference proteome</keyword>
<dbReference type="Pfam" id="PF07715">
    <property type="entry name" value="Plug"/>
    <property type="match status" value="1"/>
</dbReference>
<protein>
    <submittedName>
        <fullName evidence="19">TonB-dependent receptor</fullName>
    </submittedName>
</protein>
<name>A0A0D0FVM0_9SPHI</name>
<dbReference type="Gene3D" id="2.170.130.10">
    <property type="entry name" value="TonB-dependent receptor, plug domain"/>
    <property type="match status" value="1"/>
</dbReference>
<keyword evidence="12 19" id="KW-0675">Receptor</keyword>
<comment type="subcellular location">
    <subcellularLocation>
        <location evidence="1 14">Cell outer membrane</location>
        <topology evidence="1 14">Multi-pass membrane protein</topology>
    </subcellularLocation>
</comment>
<evidence type="ECO:0000259" key="18">
    <source>
        <dbReference type="Pfam" id="PF07715"/>
    </source>
</evidence>
<evidence type="ECO:0000313" key="19">
    <source>
        <dbReference type="EMBL" id="KIO76504.1"/>
    </source>
</evidence>
<dbReference type="Proteomes" id="UP000032049">
    <property type="component" value="Unassembled WGS sequence"/>
</dbReference>
<dbReference type="GO" id="GO:0030246">
    <property type="term" value="F:carbohydrate binding"/>
    <property type="evidence" value="ECO:0007669"/>
    <property type="project" value="InterPro"/>
</dbReference>
<gene>
    <name evidence="19" type="ORF">TH53_14835</name>
</gene>
<evidence type="ECO:0000256" key="4">
    <source>
        <dbReference type="ARBA" id="ARBA00022452"/>
    </source>
</evidence>
<dbReference type="PROSITE" id="PS52016">
    <property type="entry name" value="TONB_DEPENDENT_REC_3"/>
    <property type="match status" value="1"/>
</dbReference>
<evidence type="ECO:0000256" key="12">
    <source>
        <dbReference type="ARBA" id="ARBA00023170"/>
    </source>
</evidence>
<reference evidence="19 20" key="1">
    <citation type="submission" date="2015-01" db="EMBL/GenBank/DDBJ databases">
        <title>Draft genome sequence of Pedobacter sp. NL19 isolated from sludge of an effluent treatment pond in an abandoned uranium mine.</title>
        <authorList>
            <person name="Santos T."/>
            <person name="Caetano T."/>
            <person name="Covas C."/>
            <person name="Cruz A."/>
            <person name="Mendo S."/>
        </authorList>
    </citation>
    <scope>NUCLEOTIDE SEQUENCE [LARGE SCALE GENOMIC DNA]</scope>
    <source>
        <strain evidence="19 20">NL19</strain>
    </source>
</reference>
<proteinExistence type="inferred from homology"/>
<keyword evidence="9" id="KW-0406">Ion transport</keyword>
<keyword evidence="8" id="KW-0408">Iron</keyword>